<sequence>MNNPRPVNTHGKTLRKDNSMALQQTLKSGPYRSEEMLQELRFRICTTHPDTPMLLHEGKLAQEFGVSRTPIRQVLQRLSFEHMLETRSGVGTMVRTLDPMQRGLHFSMLSDILHLCTRCCAQNYTTQSRIHIATITELSANPDNEPIARYFTLRAQFLELISSLVQDQILAEAHAALHWRAIRWRMQAANNDVDSAFAALRNTITKVTAADTPAALFECLAAEPEEVA</sequence>
<evidence type="ECO:0000256" key="2">
    <source>
        <dbReference type="ARBA" id="ARBA00023125"/>
    </source>
</evidence>
<keyword evidence="3" id="KW-0804">Transcription</keyword>
<dbReference type="EMBL" id="QNRH01000002">
    <property type="protein sequence ID" value="RBO97229.1"/>
    <property type="molecule type" value="Genomic_DNA"/>
</dbReference>
<dbReference type="PROSITE" id="PS50949">
    <property type="entry name" value="HTH_GNTR"/>
    <property type="match status" value="1"/>
</dbReference>
<keyword evidence="2 5" id="KW-0238">DNA-binding</keyword>
<evidence type="ECO:0000259" key="4">
    <source>
        <dbReference type="PROSITE" id="PS50949"/>
    </source>
</evidence>
<proteinExistence type="predicted"/>
<feature type="domain" description="HTH gntR-type" evidence="4">
    <location>
        <begin position="30"/>
        <end position="97"/>
    </location>
</feature>
<dbReference type="GO" id="GO:0003677">
    <property type="term" value="F:DNA binding"/>
    <property type="evidence" value="ECO:0007669"/>
    <property type="project" value="UniProtKB-KW"/>
</dbReference>
<evidence type="ECO:0000313" key="5">
    <source>
        <dbReference type="EMBL" id="RBO97229.1"/>
    </source>
</evidence>
<dbReference type="Gene3D" id="1.10.10.10">
    <property type="entry name" value="Winged helix-like DNA-binding domain superfamily/Winged helix DNA-binding domain"/>
    <property type="match status" value="1"/>
</dbReference>
<keyword evidence="6" id="KW-1185">Reference proteome</keyword>
<accession>A0A366E623</accession>
<dbReference type="PANTHER" id="PTHR43537">
    <property type="entry name" value="TRANSCRIPTIONAL REGULATOR, GNTR FAMILY"/>
    <property type="match status" value="1"/>
</dbReference>
<dbReference type="Pfam" id="PF00392">
    <property type="entry name" value="GntR"/>
    <property type="match status" value="1"/>
</dbReference>
<dbReference type="SMART" id="SM00345">
    <property type="entry name" value="HTH_GNTR"/>
    <property type="match status" value="1"/>
</dbReference>
<reference evidence="5 6" key="1">
    <citation type="submission" date="2018-06" db="EMBL/GenBank/DDBJ databases">
        <title>Genomic Encyclopedia of Type Strains, Phase IV (KMG-IV): sequencing the most valuable type-strain genomes for metagenomic binning, comparative biology and taxonomic classification.</title>
        <authorList>
            <person name="Goeker M."/>
        </authorList>
    </citation>
    <scope>NUCLEOTIDE SEQUENCE [LARGE SCALE GENOMIC DNA]</scope>
    <source>
        <strain evidence="5 6">DSM 25619</strain>
    </source>
</reference>
<dbReference type="InterPro" id="IPR036390">
    <property type="entry name" value="WH_DNA-bd_sf"/>
</dbReference>
<keyword evidence="1" id="KW-0805">Transcription regulation</keyword>
<comment type="caution">
    <text evidence="5">The sequence shown here is derived from an EMBL/GenBank/DDBJ whole genome shotgun (WGS) entry which is preliminary data.</text>
</comment>
<organism evidence="5 6">
    <name type="scientific">Pseudochrobactrum asaccharolyticum</name>
    <dbReference type="NCBI Taxonomy" id="354351"/>
    <lineage>
        <taxon>Bacteria</taxon>
        <taxon>Pseudomonadati</taxon>
        <taxon>Pseudomonadota</taxon>
        <taxon>Alphaproteobacteria</taxon>
        <taxon>Hyphomicrobiales</taxon>
        <taxon>Brucellaceae</taxon>
        <taxon>Pseudochrobactrum</taxon>
    </lineage>
</organism>
<gene>
    <name evidence="5" type="ORF">DFR47_10210</name>
</gene>
<evidence type="ECO:0000256" key="1">
    <source>
        <dbReference type="ARBA" id="ARBA00023015"/>
    </source>
</evidence>
<evidence type="ECO:0000313" key="6">
    <source>
        <dbReference type="Proteomes" id="UP000252893"/>
    </source>
</evidence>
<dbReference type="InterPro" id="IPR000524">
    <property type="entry name" value="Tscrpt_reg_HTH_GntR"/>
</dbReference>
<dbReference type="PANTHER" id="PTHR43537:SF49">
    <property type="entry name" value="TRANSCRIPTIONAL REGULATORY PROTEIN"/>
    <property type="match status" value="1"/>
</dbReference>
<dbReference type="InterPro" id="IPR036388">
    <property type="entry name" value="WH-like_DNA-bd_sf"/>
</dbReference>
<dbReference type="AlphaFoldDB" id="A0A366E623"/>
<dbReference type="Proteomes" id="UP000252893">
    <property type="component" value="Unassembled WGS sequence"/>
</dbReference>
<protein>
    <submittedName>
        <fullName evidence="5">DNA-binding GntR family transcriptional regulator</fullName>
    </submittedName>
</protein>
<evidence type="ECO:0000256" key="3">
    <source>
        <dbReference type="ARBA" id="ARBA00023163"/>
    </source>
</evidence>
<dbReference type="SUPFAM" id="SSF46785">
    <property type="entry name" value="Winged helix' DNA-binding domain"/>
    <property type="match status" value="1"/>
</dbReference>
<name>A0A366E623_9HYPH</name>
<dbReference type="GO" id="GO:0003700">
    <property type="term" value="F:DNA-binding transcription factor activity"/>
    <property type="evidence" value="ECO:0007669"/>
    <property type="project" value="InterPro"/>
</dbReference>